<dbReference type="InterPro" id="IPR036770">
    <property type="entry name" value="Ankyrin_rpt-contain_sf"/>
</dbReference>
<keyword evidence="2 3" id="KW-0040">ANK repeat</keyword>
<dbReference type="InterPro" id="IPR002110">
    <property type="entry name" value="Ankyrin_rpt"/>
</dbReference>
<dbReference type="EMBL" id="JAQJAN010000007">
    <property type="protein sequence ID" value="KAJ5726954.1"/>
    <property type="molecule type" value="Genomic_DNA"/>
</dbReference>
<feature type="repeat" description="ANK" evidence="3">
    <location>
        <begin position="128"/>
        <end position="161"/>
    </location>
</feature>
<protein>
    <submittedName>
        <fullName evidence="5">Uncharacterized protein</fullName>
    </submittedName>
</protein>
<comment type="caution">
    <text evidence="5">The sequence shown here is derived from an EMBL/GenBank/DDBJ whole genome shotgun (WGS) entry which is preliminary data.</text>
</comment>
<dbReference type="PANTHER" id="PTHR24123:SF33">
    <property type="entry name" value="PROTEIN HOS4"/>
    <property type="match status" value="1"/>
</dbReference>
<evidence type="ECO:0000256" key="2">
    <source>
        <dbReference type="ARBA" id="ARBA00023043"/>
    </source>
</evidence>
<name>A0AAD6HLE2_9EURO</name>
<keyword evidence="1" id="KW-0677">Repeat</keyword>
<feature type="region of interest" description="Disordered" evidence="4">
    <location>
        <begin position="74"/>
        <end position="102"/>
    </location>
</feature>
<keyword evidence="6" id="KW-1185">Reference proteome</keyword>
<dbReference type="SMART" id="SM00248">
    <property type="entry name" value="ANK"/>
    <property type="match status" value="2"/>
</dbReference>
<dbReference type="AlphaFoldDB" id="A0AAD6HLE2"/>
<accession>A0AAD6HLE2</accession>
<evidence type="ECO:0000256" key="3">
    <source>
        <dbReference type="PROSITE-ProRule" id="PRU00023"/>
    </source>
</evidence>
<gene>
    <name evidence="5" type="ORF">N7493_005981</name>
</gene>
<reference evidence="5" key="2">
    <citation type="submission" date="2023-01" db="EMBL/GenBank/DDBJ databases">
        <authorList>
            <person name="Petersen C."/>
        </authorList>
    </citation>
    <scope>NUCLEOTIDE SEQUENCE</scope>
    <source>
        <strain evidence="5">IBT 17514</strain>
    </source>
</reference>
<evidence type="ECO:0000256" key="4">
    <source>
        <dbReference type="SAM" id="MobiDB-lite"/>
    </source>
</evidence>
<dbReference type="Pfam" id="PF12796">
    <property type="entry name" value="Ank_2"/>
    <property type="match status" value="1"/>
</dbReference>
<dbReference type="PANTHER" id="PTHR24123">
    <property type="entry name" value="ANKYRIN REPEAT-CONTAINING"/>
    <property type="match status" value="1"/>
</dbReference>
<dbReference type="PRINTS" id="PR01415">
    <property type="entry name" value="ANKYRIN"/>
</dbReference>
<dbReference type="PROSITE" id="PS50297">
    <property type="entry name" value="ANK_REP_REGION"/>
    <property type="match status" value="2"/>
</dbReference>
<dbReference type="PROSITE" id="PS50088">
    <property type="entry name" value="ANK_REPEAT"/>
    <property type="match status" value="2"/>
</dbReference>
<sequence>MQSDDEFLSLQQWHHDDLNMSGNSYNSIPDFELYMNMPGTPQSDHFSQPGCFSLKEFPMPTPCDATLPSWLPTSPPLTRVNSATSSSQPKPPTSIPESETSNACCPAHEQIVQLLLSRSANVNIQNASGRTPLHIAAQQGHLGIVRLLLASKYIDVNAQDRSGVTPLHLASENGHVVIVQLLVAHNARLDVRATTGNA</sequence>
<dbReference type="InterPro" id="IPR051165">
    <property type="entry name" value="Multifunctional_ANK_Repeat"/>
</dbReference>
<organism evidence="5 6">
    <name type="scientific">Penicillium malachiteum</name>
    <dbReference type="NCBI Taxonomy" id="1324776"/>
    <lineage>
        <taxon>Eukaryota</taxon>
        <taxon>Fungi</taxon>
        <taxon>Dikarya</taxon>
        <taxon>Ascomycota</taxon>
        <taxon>Pezizomycotina</taxon>
        <taxon>Eurotiomycetes</taxon>
        <taxon>Eurotiomycetidae</taxon>
        <taxon>Eurotiales</taxon>
        <taxon>Aspergillaceae</taxon>
        <taxon>Penicillium</taxon>
    </lineage>
</organism>
<dbReference type="Proteomes" id="UP001215712">
    <property type="component" value="Unassembled WGS sequence"/>
</dbReference>
<dbReference type="Gene3D" id="1.25.40.20">
    <property type="entry name" value="Ankyrin repeat-containing domain"/>
    <property type="match status" value="2"/>
</dbReference>
<feature type="compositionally biased region" description="Polar residues" evidence="4">
    <location>
        <begin position="79"/>
        <end position="88"/>
    </location>
</feature>
<evidence type="ECO:0000313" key="5">
    <source>
        <dbReference type="EMBL" id="KAJ5726954.1"/>
    </source>
</evidence>
<evidence type="ECO:0000256" key="1">
    <source>
        <dbReference type="ARBA" id="ARBA00022737"/>
    </source>
</evidence>
<dbReference type="SUPFAM" id="SSF48403">
    <property type="entry name" value="Ankyrin repeat"/>
    <property type="match status" value="1"/>
</dbReference>
<evidence type="ECO:0000313" key="6">
    <source>
        <dbReference type="Proteomes" id="UP001215712"/>
    </source>
</evidence>
<reference evidence="5" key="1">
    <citation type="journal article" date="2023" name="IMA Fungus">
        <title>Comparative genomic study of the Penicillium genus elucidates a diverse pangenome and 15 lateral gene transfer events.</title>
        <authorList>
            <person name="Petersen C."/>
            <person name="Sorensen T."/>
            <person name="Nielsen M.R."/>
            <person name="Sondergaard T.E."/>
            <person name="Sorensen J.L."/>
            <person name="Fitzpatrick D.A."/>
            <person name="Frisvad J.C."/>
            <person name="Nielsen K.L."/>
        </authorList>
    </citation>
    <scope>NUCLEOTIDE SEQUENCE</scope>
    <source>
        <strain evidence="5">IBT 17514</strain>
    </source>
</reference>
<proteinExistence type="predicted"/>
<feature type="repeat" description="ANK" evidence="3">
    <location>
        <begin position="162"/>
        <end position="194"/>
    </location>
</feature>